<comment type="caution">
    <text evidence="1">The sequence shown here is derived from an EMBL/GenBank/DDBJ whole genome shotgun (WGS) entry which is preliminary data.</text>
</comment>
<accession>A0A975X8K5</accession>
<evidence type="ECO:0000313" key="1">
    <source>
        <dbReference type="EMBL" id="SOY62208.1"/>
    </source>
</evidence>
<dbReference type="Proteomes" id="UP000257016">
    <property type="component" value="Unassembled WGS sequence"/>
</dbReference>
<dbReference type="EMBL" id="OFSN01000010">
    <property type="protein sequence ID" value="SOY62208.1"/>
    <property type="molecule type" value="Genomic_DNA"/>
</dbReference>
<proteinExistence type="predicted"/>
<dbReference type="AlphaFoldDB" id="A0A975X8K5"/>
<protein>
    <submittedName>
        <fullName evidence="1">Uncharacterized protein</fullName>
    </submittedName>
</protein>
<evidence type="ECO:0000313" key="2">
    <source>
        <dbReference type="Proteomes" id="UP000257016"/>
    </source>
</evidence>
<name>A0A975X8K5_9BURK</name>
<sequence length="26" mass="3246">MLNRDRREPRHCRDLIHPNQYVIAEL</sequence>
<gene>
    <name evidence="1" type="ORF">CBM2586_A50453</name>
</gene>
<organism evidence="1 2">
    <name type="scientific">Cupriavidus taiwanensis</name>
    <dbReference type="NCBI Taxonomy" id="164546"/>
    <lineage>
        <taxon>Bacteria</taxon>
        <taxon>Pseudomonadati</taxon>
        <taxon>Pseudomonadota</taxon>
        <taxon>Betaproteobacteria</taxon>
        <taxon>Burkholderiales</taxon>
        <taxon>Burkholderiaceae</taxon>
        <taxon>Cupriavidus</taxon>
    </lineage>
</organism>
<reference evidence="1 2" key="1">
    <citation type="submission" date="2018-01" db="EMBL/GenBank/DDBJ databases">
        <authorList>
            <person name="Clerissi C."/>
        </authorList>
    </citation>
    <scope>NUCLEOTIDE SEQUENCE [LARGE SCALE GENOMIC DNA]</scope>
    <source>
        <strain evidence="1">Cupriavidus taiwanensis LMG 19430</strain>
    </source>
</reference>